<sequence length="173" mass="19408">MIESCVRPAERGNEQTILHPVKPRDTKHEYNTHVYPLVSTLLSNWGLKYSNLHMHVRRNGSAVNISTSPMGTRARLGSEEPEKTLVLWTGSMMLITNQTSLRYLLASRQKKENKHNTYAASSFPGLAAALFDIETDAQQTLRWQQVKKQISIIIFSIQSAASVLRDTSDIGGL</sequence>
<keyword evidence="2" id="KW-1185">Reference proteome</keyword>
<dbReference type="SUPFAM" id="SSF47672">
    <property type="entry name" value="Transferrin receptor-like dimerisation domain"/>
    <property type="match status" value="1"/>
</dbReference>
<protein>
    <submittedName>
        <fullName evidence="1">Uncharacterized protein</fullName>
    </submittedName>
</protein>
<organism evidence="1 2">
    <name type="scientific">Pleurodeles waltl</name>
    <name type="common">Iberian ribbed newt</name>
    <dbReference type="NCBI Taxonomy" id="8319"/>
    <lineage>
        <taxon>Eukaryota</taxon>
        <taxon>Metazoa</taxon>
        <taxon>Chordata</taxon>
        <taxon>Craniata</taxon>
        <taxon>Vertebrata</taxon>
        <taxon>Euteleostomi</taxon>
        <taxon>Amphibia</taxon>
        <taxon>Batrachia</taxon>
        <taxon>Caudata</taxon>
        <taxon>Salamandroidea</taxon>
        <taxon>Salamandridae</taxon>
        <taxon>Pleurodelinae</taxon>
        <taxon>Pleurodeles</taxon>
    </lineage>
</organism>
<proteinExistence type="predicted"/>
<gene>
    <name evidence="1" type="ORF">NDU88_000089</name>
</gene>
<comment type="caution">
    <text evidence="1">The sequence shown here is derived from an EMBL/GenBank/DDBJ whole genome shotgun (WGS) entry which is preliminary data.</text>
</comment>
<reference evidence="1" key="1">
    <citation type="journal article" date="2022" name="bioRxiv">
        <title>Sequencing and chromosome-scale assembly of the giantPleurodeles waltlgenome.</title>
        <authorList>
            <person name="Brown T."/>
            <person name="Elewa A."/>
            <person name="Iarovenko S."/>
            <person name="Subramanian E."/>
            <person name="Araus A.J."/>
            <person name="Petzold A."/>
            <person name="Susuki M."/>
            <person name="Suzuki K.-i.T."/>
            <person name="Hayashi T."/>
            <person name="Toyoda A."/>
            <person name="Oliveira C."/>
            <person name="Osipova E."/>
            <person name="Leigh N.D."/>
            <person name="Simon A."/>
            <person name="Yun M.H."/>
        </authorList>
    </citation>
    <scope>NUCLEOTIDE SEQUENCE</scope>
    <source>
        <strain evidence="1">20211129_DDA</strain>
        <tissue evidence="1">Liver</tissue>
    </source>
</reference>
<dbReference type="InterPro" id="IPR036757">
    <property type="entry name" value="TFR-like_dimer_dom_sf"/>
</dbReference>
<name>A0AAV7MIP6_PLEWA</name>
<evidence type="ECO:0000313" key="1">
    <source>
        <dbReference type="EMBL" id="KAJ1102640.1"/>
    </source>
</evidence>
<accession>A0AAV7MIP6</accession>
<dbReference type="EMBL" id="JANPWB010000013">
    <property type="protein sequence ID" value="KAJ1102640.1"/>
    <property type="molecule type" value="Genomic_DNA"/>
</dbReference>
<dbReference type="Gene3D" id="1.20.930.40">
    <property type="entry name" value="Transferrin receptor-like, dimerisation domain"/>
    <property type="match status" value="1"/>
</dbReference>
<dbReference type="AlphaFoldDB" id="A0AAV7MIP6"/>
<dbReference type="Proteomes" id="UP001066276">
    <property type="component" value="Chromosome 9"/>
</dbReference>
<evidence type="ECO:0000313" key="2">
    <source>
        <dbReference type="Proteomes" id="UP001066276"/>
    </source>
</evidence>